<evidence type="ECO:0000313" key="2">
    <source>
        <dbReference type="Proteomes" id="UP000790377"/>
    </source>
</evidence>
<proteinExistence type="predicted"/>
<name>A0ACB8AHN8_9AGAM</name>
<protein>
    <submittedName>
        <fullName evidence="1">Uncharacterized protein</fullName>
    </submittedName>
</protein>
<gene>
    <name evidence="1" type="ORF">BJ138DRAFT_815714</name>
</gene>
<dbReference type="Proteomes" id="UP000790377">
    <property type="component" value="Unassembled WGS sequence"/>
</dbReference>
<organism evidence="1 2">
    <name type="scientific">Hygrophoropsis aurantiaca</name>
    <dbReference type="NCBI Taxonomy" id="72124"/>
    <lineage>
        <taxon>Eukaryota</taxon>
        <taxon>Fungi</taxon>
        <taxon>Dikarya</taxon>
        <taxon>Basidiomycota</taxon>
        <taxon>Agaricomycotina</taxon>
        <taxon>Agaricomycetes</taxon>
        <taxon>Agaricomycetidae</taxon>
        <taxon>Boletales</taxon>
        <taxon>Coniophorineae</taxon>
        <taxon>Hygrophoropsidaceae</taxon>
        <taxon>Hygrophoropsis</taxon>
    </lineage>
</organism>
<accession>A0ACB8AHN8</accession>
<reference evidence="1" key="1">
    <citation type="journal article" date="2021" name="New Phytol.">
        <title>Evolutionary innovations through gain and loss of genes in the ectomycorrhizal Boletales.</title>
        <authorList>
            <person name="Wu G."/>
            <person name="Miyauchi S."/>
            <person name="Morin E."/>
            <person name="Kuo A."/>
            <person name="Drula E."/>
            <person name="Varga T."/>
            <person name="Kohler A."/>
            <person name="Feng B."/>
            <person name="Cao Y."/>
            <person name="Lipzen A."/>
            <person name="Daum C."/>
            <person name="Hundley H."/>
            <person name="Pangilinan J."/>
            <person name="Johnson J."/>
            <person name="Barry K."/>
            <person name="LaButti K."/>
            <person name="Ng V."/>
            <person name="Ahrendt S."/>
            <person name="Min B."/>
            <person name="Choi I.G."/>
            <person name="Park H."/>
            <person name="Plett J.M."/>
            <person name="Magnuson J."/>
            <person name="Spatafora J.W."/>
            <person name="Nagy L.G."/>
            <person name="Henrissat B."/>
            <person name="Grigoriev I.V."/>
            <person name="Yang Z.L."/>
            <person name="Xu J."/>
            <person name="Martin F.M."/>
        </authorList>
    </citation>
    <scope>NUCLEOTIDE SEQUENCE</scope>
    <source>
        <strain evidence="1">ATCC 28755</strain>
    </source>
</reference>
<evidence type="ECO:0000313" key="1">
    <source>
        <dbReference type="EMBL" id="KAH7912253.1"/>
    </source>
</evidence>
<sequence>MTSLPRKPDFSPREPGIWPDPTDSRHSSGRPPPMPPPGHYRDSYRQDERDTRERNDRPRYSRESPHRPANAYGPSSQNDYDGRNHREREYKDSWTPSRDQVWEPDRRPLGRDWQRGDQRPWIPRTSYGSAPNRPSESSQRGYDKNRHEDRPRSRNADYDRGPGPEYERDRDYDRPKHFQRSPPRHDGEPSAYRRGRSISRSPPRGGMLRLLVSLSLFLKHKQVLPGTLRASIKTLGQTDDHLLRGRIVRHNEPSREAPPTGCLDGLRLGELILVHVVLSPQDLALQCDRPTAALAQIDVTKRLIDGTVAGAEVLREKLATILGLARGHHIEIRRVT</sequence>
<dbReference type="EMBL" id="MU267656">
    <property type="protein sequence ID" value="KAH7912253.1"/>
    <property type="molecule type" value="Genomic_DNA"/>
</dbReference>
<keyword evidence="2" id="KW-1185">Reference proteome</keyword>
<comment type="caution">
    <text evidence="1">The sequence shown here is derived from an EMBL/GenBank/DDBJ whole genome shotgun (WGS) entry which is preliminary data.</text>
</comment>